<feature type="chain" id="PRO_5018098736" evidence="1">
    <location>
        <begin position="27"/>
        <end position="305"/>
    </location>
</feature>
<accession>A0A3N1G9F6</accession>
<proteinExistence type="predicted"/>
<protein>
    <submittedName>
        <fullName evidence="2">Uncharacterized protein</fullName>
    </submittedName>
</protein>
<dbReference type="AlphaFoldDB" id="A0A3N1G9F6"/>
<dbReference type="Proteomes" id="UP000276232">
    <property type="component" value="Unassembled WGS sequence"/>
</dbReference>
<name>A0A3N1G9F6_9ACTN</name>
<dbReference type="RefSeq" id="WP_158674333.1">
    <property type="nucleotide sequence ID" value="NZ_RJKN01000009.1"/>
</dbReference>
<evidence type="ECO:0000256" key="1">
    <source>
        <dbReference type="SAM" id="SignalP"/>
    </source>
</evidence>
<feature type="signal peptide" evidence="1">
    <location>
        <begin position="1"/>
        <end position="26"/>
    </location>
</feature>
<gene>
    <name evidence="2" type="ORF">EDC03_3081</name>
</gene>
<keyword evidence="1" id="KW-0732">Signal</keyword>
<dbReference type="EMBL" id="RJKN01000009">
    <property type="protein sequence ID" value="ROP26844.1"/>
    <property type="molecule type" value="Genomic_DNA"/>
</dbReference>
<reference evidence="2 3" key="1">
    <citation type="journal article" date="2015" name="Stand. Genomic Sci.">
        <title>Genomic Encyclopedia of Bacterial and Archaeal Type Strains, Phase III: the genomes of soil and plant-associated and newly described type strains.</title>
        <authorList>
            <person name="Whitman W.B."/>
            <person name="Woyke T."/>
            <person name="Klenk H.P."/>
            <person name="Zhou Y."/>
            <person name="Lilburn T.G."/>
            <person name="Beck B.J."/>
            <person name="De Vos P."/>
            <person name="Vandamme P."/>
            <person name="Eisen J.A."/>
            <person name="Garrity G."/>
            <person name="Hugenholtz P."/>
            <person name="Kyrpides N.C."/>
        </authorList>
    </citation>
    <scope>NUCLEOTIDE SEQUENCE [LARGE SCALE GENOMIC DNA]</scope>
    <source>
        <strain evidence="2 3">CECT 7306</strain>
    </source>
</reference>
<evidence type="ECO:0000313" key="3">
    <source>
        <dbReference type="Proteomes" id="UP000276232"/>
    </source>
</evidence>
<organism evidence="2 3">
    <name type="scientific">Pseudokineococcus lusitanus</name>
    <dbReference type="NCBI Taxonomy" id="763993"/>
    <lineage>
        <taxon>Bacteria</taxon>
        <taxon>Bacillati</taxon>
        <taxon>Actinomycetota</taxon>
        <taxon>Actinomycetes</taxon>
        <taxon>Kineosporiales</taxon>
        <taxon>Kineosporiaceae</taxon>
        <taxon>Pseudokineococcus</taxon>
    </lineage>
</organism>
<dbReference type="Gene3D" id="3.20.180.10">
    <property type="entry name" value="PNP-oxidase-like"/>
    <property type="match status" value="1"/>
</dbReference>
<comment type="caution">
    <text evidence="2">The sequence shown here is derived from an EMBL/GenBank/DDBJ whole genome shotgun (WGS) entry which is preliminary data.</text>
</comment>
<evidence type="ECO:0000313" key="2">
    <source>
        <dbReference type="EMBL" id="ROP26844.1"/>
    </source>
</evidence>
<sequence length="305" mass="30776">MTTTAPGAAVVAATALSGCGAATLTAAETGEAVPVVHARTAAGVVVLLASREGVEALGLDPDGWGGTADDAVAELSVVVEAPLPDLTVPRAHVVVQGWVSLLPHERLVEAVGAVCALGDLAELRGQWPDGRLLLLDPAAARLHWAEGCAELPVEDLVAATADPVTLREAEVLARVEAELGDRLVDLVRAMGHAHPAPGARPSAEDASRDLGSVVEVRCVGADRTGMVLRCRSERPWVAVADGCGGRRDGAACAPGCEASTTATLRLLFPSPVADAAAAVDALALLVVGATSGAAACCPYAPGRRS</sequence>
<dbReference type="InterPro" id="IPR037119">
    <property type="entry name" value="Haem_oxidase_HugZ-like_sf"/>
</dbReference>
<dbReference type="InParanoid" id="A0A3N1G9F6"/>
<keyword evidence="3" id="KW-1185">Reference proteome</keyword>